<dbReference type="InterPro" id="IPR036890">
    <property type="entry name" value="HATPase_C_sf"/>
</dbReference>
<accession>A0A327JJ11</accession>
<dbReference type="Gene3D" id="3.30.565.10">
    <property type="entry name" value="Histidine kinase-like ATPase, C-terminal domain"/>
    <property type="match status" value="1"/>
</dbReference>
<reference evidence="1 2" key="1">
    <citation type="submission" date="2017-07" db="EMBL/GenBank/DDBJ databases">
        <title>Draft Genome Sequences of Select Purple Nonsulfur Bacteria.</title>
        <authorList>
            <person name="Lasarre B."/>
            <person name="Mckinlay J.B."/>
        </authorList>
    </citation>
    <scope>NUCLEOTIDE SEQUENCE [LARGE SCALE GENOMIC DNA]</scope>
    <source>
        <strain evidence="1 2">DSM 11290</strain>
    </source>
</reference>
<keyword evidence="2" id="KW-1185">Reference proteome</keyword>
<sequence>MSNVNIKRLVDNIRSGTNIYTPLVELVVNAIQAIDAKGIRNGLVEIEVLRNGQPDVIDRLEEVDGFVVKDNGIGFTKSNRDAFDTLYTEQKIADGGKGFGRFTCLKYFQRVKVSSTFAESDLFRDRSFRMGLDKDIIVDEKEAPSQGQTTGSTVEISGIKSVRFPDKKLETISRVVVERLLPYFVDEQRDCPRVVIRDANKPSEAISLNDYLGKDSSQIVEMNVDESAFSLSANEDEKSFQVRVFKFFAPRTAKSKVSLVAHRREVTDNPLEAYIPEFAEEFFEPGPDQDLATGRNFIIKAYVFSEYLNDSVSLERGEFRFQTDADLLNGISQNDIEQKAADIVQSVVGAEIAERKKRKEVRISEYITNEAPWHRVLANEVDFNTLPMRPSNQDIELHLQKKKYEKEIATRTQVTALLNSENPDELGEKISQLIENISDNSKNDLIHYVSMRKCVLDLFSKSLEIGADGKHKSEGEVHDIIMQRKKDSDEIDFDAHNLWMLDERLNFSAYISSEKPINKANGDRTDITIFNNRVAFRGENEASNPITIFELKKPQRDDFANPSSKDDPVQQIVRYVNQIRDGKFKTPKNRDMLVNANTPFYGYVVCDLTKKVADWLEREKDFTPMPDGLGWFRWFGNINLYIEVLSWTKVLRDAEMRNKIFFNKLGID</sequence>
<evidence type="ECO:0000313" key="1">
    <source>
        <dbReference type="EMBL" id="RAI26397.1"/>
    </source>
</evidence>
<dbReference type="Proteomes" id="UP000249299">
    <property type="component" value="Unassembled WGS sequence"/>
</dbReference>
<dbReference type="RefSeq" id="WP_111435069.1">
    <property type="nucleotide sequence ID" value="NZ_JACIGG010000009.1"/>
</dbReference>
<proteinExistence type="predicted"/>
<evidence type="ECO:0000313" key="2">
    <source>
        <dbReference type="Proteomes" id="UP000249299"/>
    </source>
</evidence>
<name>A0A327JJ11_9HYPH</name>
<gene>
    <name evidence="1" type="ORF">CH339_14410</name>
</gene>
<organism evidence="1 2">
    <name type="scientific">Rhodobium orientis</name>
    <dbReference type="NCBI Taxonomy" id="34017"/>
    <lineage>
        <taxon>Bacteria</taxon>
        <taxon>Pseudomonadati</taxon>
        <taxon>Pseudomonadota</taxon>
        <taxon>Alphaproteobacteria</taxon>
        <taxon>Hyphomicrobiales</taxon>
        <taxon>Rhodobiaceae</taxon>
        <taxon>Rhodobium</taxon>
    </lineage>
</organism>
<dbReference type="SUPFAM" id="SSF55874">
    <property type="entry name" value="ATPase domain of HSP90 chaperone/DNA topoisomerase II/histidine kinase"/>
    <property type="match status" value="1"/>
</dbReference>
<dbReference type="OrthoDB" id="2041081at2"/>
<dbReference type="AlphaFoldDB" id="A0A327JJ11"/>
<comment type="caution">
    <text evidence="1">The sequence shown here is derived from an EMBL/GenBank/DDBJ whole genome shotgun (WGS) entry which is preliminary data.</text>
</comment>
<protein>
    <submittedName>
        <fullName evidence="1">ATPase</fullName>
    </submittedName>
</protein>
<dbReference type="EMBL" id="NPEV01000031">
    <property type="protein sequence ID" value="RAI26397.1"/>
    <property type="molecule type" value="Genomic_DNA"/>
</dbReference>